<protein>
    <submittedName>
        <fullName evidence="10">Endonuclease/exonuclease/phosphatase family protein</fullName>
    </submittedName>
</protein>
<keyword evidence="11" id="KW-1185">Reference proteome</keyword>
<dbReference type="KEGG" id="daur:Daura_11795"/>
<dbReference type="GO" id="GO:0046872">
    <property type="term" value="F:metal ion binding"/>
    <property type="evidence" value="ECO:0007669"/>
    <property type="project" value="UniProtKB-KW"/>
</dbReference>
<keyword evidence="7" id="KW-0460">Magnesium</keyword>
<sequence length="253" mass="27079">MSLTLLTYNILTGANHGRLDAVCAVVDAAGPDVAAVQELRGDPPLARRTGMRLHVAPPHTGQPVGLLVAPHLRVLRRGTVPGPFHHGAAWVEVATEAGPLTLVSVHLFPYWGLVRLYEARRLAAFAARRERVVLMGDFNSLDPWTPYGEVRRRHRRWFGRGGPDTRAMALLAGRGLVDVFHRVGTGPGWTVPTALGGAEFTRSRLDYVLASPAVAGDFTACRVLDGAATASASDHFPVVATLATPDPEGRSAP</sequence>
<comment type="cofactor">
    <cofactor evidence="1">
        <name>Mn(2+)</name>
        <dbReference type="ChEBI" id="CHEBI:29035"/>
    </cofactor>
</comment>
<dbReference type="InterPro" id="IPR036691">
    <property type="entry name" value="Endo/exonu/phosph_ase_sf"/>
</dbReference>
<dbReference type="PANTHER" id="PTHR15822:SF4">
    <property type="entry name" value="TYROSYL-DNA PHOSPHODIESTERASE 2"/>
    <property type="match status" value="1"/>
</dbReference>
<dbReference type="PANTHER" id="PTHR15822">
    <property type="entry name" value="TRAF AND TNF RECEPTOR-ASSOCIATED PROTEIN"/>
    <property type="match status" value="1"/>
</dbReference>
<evidence type="ECO:0000256" key="7">
    <source>
        <dbReference type="ARBA" id="ARBA00022842"/>
    </source>
</evidence>
<feature type="domain" description="Endonuclease/exonuclease/phosphatase" evidence="9">
    <location>
        <begin position="6"/>
        <end position="235"/>
    </location>
</feature>
<dbReference type="EMBL" id="CP073767">
    <property type="protein sequence ID" value="UWZ56792.1"/>
    <property type="molecule type" value="Genomic_DNA"/>
</dbReference>
<evidence type="ECO:0000313" key="11">
    <source>
        <dbReference type="Proteomes" id="UP001058003"/>
    </source>
</evidence>
<comment type="cofactor">
    <cofactor evidence="2">
        <name>Mg(2+)</name>
        <dbReference type="ChEBI" id="CHEBI:18420"/>
    </cofactor>
</comment>
<dbReference type="Gene3D" id="3.60.10.10">
    <property type="entry name" value="Endonuclease/exonuclease/phosphatase"/>
    <property type="match status" value="1"/>
</dbReference>
<dbReference type="OrthoDB" id="9105374at2"/>
<reference evidence="10" key="1">
    <citation type="submission" date="2021-04" db="EMBL/GenBank/DDBJ databases">
        <title>Dactylosporangium aurantiacum NRRL B-8018 full assembly.</title>
        <authorList>
            <person name="Hartkoorn R.C."/>
            <person name="Beaudoing E."/>
            <person name="Hot D."/>
        </authorList>
    </citation>
    <scope>NUCLEOTIDE SEQUENCE</scope>
    <source>
        <strain evidence="10">NRRL B-8018</strain>
    </source>
</reference>
<dbReference type="InterPro" id="IPR005135">
    <property type="entry name" value="Endo/exonuclease/phosphatase"/>
</dbReference>
<evidence type="ECO:0000256" key="3">
    <source>
        <dbReference type="ARBA" id="ARBA00022722"/>
    </source>
</evidence>
<gene>
    <name evidence="10" type="ORF">Daura_11795</name>
</gene>
<dbReference type="Proteomes" id="UP001058003">
    <property type="component" value="Chromosome"/>
</dbReference>
<evidence type="ECO:0000313" key="10">
    <source>
        <dbReference type="EMBL" id="UWZ56792.1"/>
    </source>
</evidence>
<keyword evidence="4" id="KW-0479">Metal-binding</keyword>
<keyword evidence="3" id="KW-0540">Nuclease</keyword>
<keyword evidence="8" id="KW-0234">DNA repair</keyword>
<evidence type="ECO:0000256" key="8">
    <source>
        <dbReference type="ARBA" id="ARBA00023204"/>
    </source>
</evidence>
<dbReference type="SUPFAM" id="SSF56219">
    <property type="entry name" value="DNase I-like"/>
    <property type="match status" value="1"/>
</dbReference>
<dbReference type="GO" id="GO:0006281">
    <property type="term" value="P:DNA repair"/>
    <property type="evidence" value="ECO:0007669"/>
    <property type="project" value="UniProtKB-KW"/>
</dbReference>
<name>A0A9Q9IIL7_9ACTN</name>
<organism evidence="10 11">
    <name type="scientific">Dactylosporangium aurantiacum</name>
    <dbReference type="NCBI Taxonomy" id="35754"/>
    <lineage>
        <taxon>Bacteria</taxon>
        <taxon>Bacillati</taxon>
        <taxon>Actinomycetota</taxon>
        <taxon>Actinomycetes</taxon>
        <taxon>Micromonosporales</taxon>
        <taxon>Micromonosporaceae</taxon>
        <taxon>Dactylosporangium</taxon>
    </lineage>
</organism>
<dbReference type="AlphaFoldDB" id="A0A9Q9IIL7"/>
<evidence type="ECO:0000256" key="6">
    <source>
        <dbReference type="ARBA" id="ARBA00022801"/>
    </source>
</evidence>
<evidence type="ECO:0000259" key="9">
    <source>
        <dbReference type="Pfam" id="PF03372"/>
    </source>
</evidence>
<keyword evidence="5" id="KW-0227">DNA damage</keyword>
<dbReference type="GO" id="GO:0016787">
    <property type="term" value="F:hydrolase activity"/>
    <property type="evidence" value="ECO:0007669"/>
    <property type="project" value="UniProtKB-KW"/>
</dbReference>
<dbReference type="InterPro" id="IPR051547">
    <property type="entry name" value="TDP2-like"/>
</dbReference>
<evidence type="ECO:0000256" key="5">
    <source>
        <dbReference type="ARBA" id="ARBA00022763"/>
    </source>
</evidence>
<evidence type="ECO:0000256" key="1">
    <source>
        <dbReference type="ARBA" id="ARBA00001936"/>
    </source>
</evidence>
<dbReference type="GO" id="GO:0004519">
    <property type="term" value="F:endonuclease activity"/>
    <property type="evidence" value="ECO:0007669"/>
    <property type="project" value="UniProtKB-KW"/>
</dbReference>
<evidence type="ECO:0000256" key="2">
    <source>
        <dbReference type="ARBA" id="ARBA00001946"/>
    </source>
</evidence>
<accession>A0A9Q9IIL7</accession>
<proteinExistence type="predicted"/>
<keyword evidence="6" id="KW-0378">Hydrolase</keyword>
<dbReference type="Pfam" id="PF03372">
    <property type="entry name" value="Exo_endo_phos"/>
    <property type="match status" value="1"/>
</dbReference>
<keyword evidence="10" id="KW-0255">Endonuclease</keyword>
<evidence type="ECO:0000256" key="4">
    <source>
        <dbReference type="ARBA" id="ARBA00022723"/>
    </source>
</evidence>